<dbReference type="EMBL" id="LBYI01000022">
    <property type="protein sequence ID" value="KKR49643.1"/>
    <property type="molecule type" value="Genomic_DNA"/>
</dbReference>
<comment type="caution">
    <text evidence="1">The sequence shown here is derived from an EMBL/GenBank/DDBJ whole genome shotgun (WGS) entry which is preliminary data.</text>
</comment>
<accession>A0A0G0RBA0</accession>
<evidence type="ECO:0000313" key="2">
    <source>
        <dbReference type="Proteomes" id="UP000034531"/>
    </source>
</evidence>
<sequence>MSLKDWLARQVEEVNRRKELKQKELKNKPFGGLFSLLVFSKKCPRCDSTNLNKVKPSLMKQALPGSAFLLFGPLGLLAKQPKTLNVCRNCGFSWEDR</sequence>
<evidence type="ECO:0000313" key="1">
    <source>
        <dbReference type="EMBL" id="KKR49643.1"/>
    </source>
</evidence>
<gene>
    <name evidence="1" type="ORF">UT84_C0022G0006</name>
</gene>
<organism evidence="1 2">
    <name type="scientific">Candidatus Curtissbacteria bacterium GW2011_GWA1_40_16</name>
    <dbReference type="NCBI Taxonomy" id="1618405"/>
    <lineage>
        <taxon>Bacteria</taxon>
        <taxon>Candidatus Curtissiibacteriota</taxon>
    </lineage>
</organism>
<proteinExistence type="predicted"/>
<name>A0A0G0RBA0_9BACT</name>
<dbReference type="Proteomes" id="UP000034531">
    <property type="component" value="Unassembled WGS sequence"/>
</dbReference>
<protein>
    <submittedName>
        <fullName evidence="1">Uncharacterized protein</fullName>
    </submittedName>
</protein>
<dbReference type="AlphaFoldDB" id="A0A0G0RBA0"/>
<reference evidence="1 2" key="1">
    <citation type="journal article" date="2015" name="Nature">
        <title>rRNA introns, odd ribosomes, and small enigmatic genomes across a large radiation of phyla.</title>
        <authorList>
            <person name="Brown C.T."/>
            <person name="Hug L.A."/>
            <person name="Thomas B.C."/>
            <person name="Sharon I."/>
            <person name="Castelle C.J."/>
            <person name="Singh A."/>
            <person name="Wilkins M.J."/>
            <person name="Williams K.H."/>
            <person name="Banfield J.F."/>
        </authorList>
    </citation>
    <scope>NUCLEOTIDE SEQUENCE [LARGE SCALE GENOMIC DNA]</scope>
</reference>